<feature type="compositionally biased region" description="Basic and acidic residues" evidence="1">
    <location>
        <begin position="65"/>
        <end position="78"/>
    </location>
</feature>
<protein>
    <submittedName>
        <fullName evidence="2">CLUMA_CG018749, isoform A</fullName>
    </submittedName>
</protein>
<feature type="region of interest" description="Disordered" evidence="1">
    <location>
        <begin position="50"/>
        <end position="78"/>
    </location>
</feature>
<name>A0A1J1IZZ9_9DIPT</name>
<keyword evidence="3" id="KW-1185">Reference proteome</keyword>
<accession>A0A1J1IZZ9</accession>
<gene>
    <name evidence="2" type="ORF">CLUMA_CG018749</name>
</gene>
<evidence type="ECO:0000313" key="2">
    <source>
        <dbReference type="EMBL" id="CRL05719.1"/>
    </source>
</evidence>
<organism evidence="2 3">
    <name type="scientific">Clunio marinus</name>
    <dbReference type="NCBI Taxonomy" id="568069"/>
    <lineage>
        <taxon>Eukaryota</taxon>
        <taxon>Metazoa</taxon>
        <taxon>Ecdysozoa</taxon>
        <taxon>Arthropoda</taxon>
        <taxon>Hexapoda</taxon>
        <taxon>Insecta</taxon>
        <taxon>Pterygota</taxon>
        <taxon>Neoptera</taxon>
        <taxon>Endopterygota</taxon>
        <taxon>Diptera</taxon>
        <taxon>Nematocera</taxon>
        <taxon>Chironomoidea</taxon>
        <taxon>Chironomidae</taxon>
        <taxon>Clunio</taxon>
    </lineage>
</organism>
<evidence type="ECO:0000313" key="3">
    <source>
        <dbReference type="Proteomes" id="UP000183832"/>
    </source>
</evidence>
<evidence type="ECO:0000256" key="1">
    <source>
        <dbReference type="SAM" id="MobiDB-lite"/>
    </source>
</evidence>
<sequence length="78" mass="9576">MKPLEDCRFWFYECVCVCLSVQLNACHFNEPSQIREYKRHEWKIFSVEGKEEEEKKLNQHRSPKQGREMRNRLDVDDK</sequence>
<dbReference type="EMBL" id="CVRI01000065">
    <property type="protein sequence ID" value="CRL05719.1"/>
    <property type="molecule type" value="Genomic_DNA"/>
</dbReference>
<dbReference type="Proteomes" id="UP000183832">
    <property type="component" value="Unassembled WGS sequence"/>
</dbReference>
<dbReference type="AlphaFoldDB" id="A0A1J1IZZ9"/>
<proteinExistence type="predicted"/>
<reference evidence="2 3" key="1">
    <citation type="submission" date="2015-04" db="EMBL/GenBank/DDBJ databases">
        <authorList>
            <person name="Syromyatnikov M.Y."/>
            <person name="Popov V.N."/>
        </authorList>
    </citation>
    <scope>NUCLEOTIDE SEQUENCE [LARGE SCALE GENOMIC DNA]</scope>
</reference>